<organism evidence="1 2">
    <name type="scientific">Aristolochia fimbriata</name>
    <name type="common">White veined hardy Dutchman's pipe vine</name>
    <dbReference type="NCBI Taxonomy" id="158543"/>
    <lineage>
        <taxon>Eukaryota</taxon>
        <taxon>Viridiplantae</taxon>
        <taxon>Streptophyta</taxon>
        <taxon>Embryophyta</taxon>
        <taxon>Tracheophyta</taxon>
        <taxon>Spermatophyta</taxon>
        <taxon>Magnoliopsida</taxon>
        <taxon>Magnoliidae</taxon>
        <taxon>Piperales</taxon>
        <taxon>Aristolochiaceae</taxon>
        <taxon>Aristolochia</taxon>
    </lineage>
</organism>
<evidence type="ECO:0000313" key="1">
    <source>
        <dbReference type="EMBL" id="KAG9445359.1"/>
    </source>
</evidence>
<protein>
    <submittedName>
        <fullName evidence="1">Uncharacterized protein</fullName>
    </submittedName>
</protein>
<comment type="caution">
    <text evidence="1">The sequence shown here is derived from an EMBL/GenBank/DDBJ whole genome shotgun (WGS) entry which is preliminary data.</text>
</comment>
<accession>A0AAV7EAQ8</accession>
<name>A0AAV7EAQ8_ARIFI</name>
<keyword evidence="2" id="KW-1185">Reference proteome</keyword>
<proteinExistence type="predicted"/>
<evidence type="ECO:0000313" key="2">
    <source>
        <dbReference type="Proteomes" id="UP000825729"/>
    </source>
</evidence>
<dbReference type="EMBL" id="JAINDJ010000006">
    <property type="protein sequence ID" value="KAG9445359.1"/>
    <property type="molecule type" value="Genomic_DNA"/>
</dbReference>
<sequence length="129" mass="14311">MAEFHPPPPPPPPRVLPFSAVAPPLFLTISRRSLRVTLDTIFEEDSLDLLENQCFPTVSASLSTSSCFFQVQKQHPVGSIALNVIARMVSEVRSIELHISQKEQLARKTIRPIFQLKGIDAPDVAPHGF</sequence>
<dbReference type="AlphaFoldDB" id="A0AAV7EAQ8"/>
<reference evidence="1 2" key="1">
    <citation type="submission" date="2021-07" db="EMBL/GenBank/DDBJ databases">
        <title>The Aristolochia fimbriata genome: insights into angiosperm evolution, floral development and chemical biosynthesis.</title>
        <authorList>
            <person name="Jiao Y."/>
        </authorList>
    </citation>
    <scope>NUCLEOTIDE SEQUENCE [LARGE SCALE GENOMIC DNA]</scope>
    <source>
        <strain evidence="1">IBCAS-2021</strain>
        <tissue evidence="1">Leaf</tissue>
    </source>
</reference>
<gene>
    <name evidence="1" type="ORF">H6P81_016699</name>
</gene>
<dbReference type="Proteomes" id="UP000825729">
    <property type="component" value="Unassembled WGS sequence"/>
</dbReference>